<evidence type="ECO:0000256" key="1">
    <source>
        <dbReference type="SAM" id="MobiDB-lite"/>
    </source>
</evidence>
<dbReference type="AlphaFoldDB" id="A0A150WTB9"/>
<organism evidence="3 4">
    <name type="scientific">Bdellovibrio bacteriovorus</name>
    <dbReference type="NCBI Taxonomy" id="959"/>
    <lineage>
        <taxon>Bacteria</taxon>
        <taxon>Pseudomonadati</taxon>
        <taxon>Bdellovibrionota</taxon>
        <taxon>Bdellovibrionia</taxon>
        <taxon>Bdellovibrionales</taxon>
        <taxon>Pseudobdellovibrionaceae</taxon>
        <taxon>Bdellovibrio</taxon>
    </lineage>
</organism>
<evidence type="ECO:0000313" key="3">
    <source>
        <dbReference type="EMBL" id="KYG67675.1"/>
    </source>
</evidence>
<dbReference type="Proteomes" id="UP000075391">
    <property type="component" value="Unassembled WGS sequence"/>
</dbReference>
<comment type="caution">
    <text evidence="3">The sequence shown here is derived from an EMBL/GenBank/DDBJ whole genome shotgun (WGS) entry which is preliminary data.</text>
</comment>
<evidence type="ECO:0000313" key="4">
    <source>
        <dbReference type="Proteomes" id="UP000075391"/>
    </source>
</evidence>
<reference evidence="3 4" key="1">
    <citation type="submission" date="2016-03" db="EMBL/GenBank/DDBJ databases">
        <authorList>
            <person name="Ploux O."/>
        </authorList>
    </citation>
    <scope>NUCLEOTIDE SEQUENCE [LARGE SCALE GENOMIC DNA]</scope>
    <source>
        <strain evidence="3 4">BER2</strain>
    </source>
</reference>
<accession>A0A150WTB9</accession>
<evidence type="ECO:0000256" key="2">
    <source>
        <dbReference type="SAM" id="SignalP"/>
    </source>
</evidence>
<evidence type="ECO:0008006" key="5">
    <source>
        <dbReference type="Google" id="ProtNLM"/>
    </source>
</evidence>
<name>A0A150WTB9_BDEBC</name>
<feature type="region of interest" description="Disordered" evidence="1">
    <location>
        <begin position="316"/>
        <end position="361"/>
    </location>
</feature>
<dbReference type="EMBL" id="LUKF01000007">
    <property type="protein sequence ID" value="KYG67675.1"/>
    <property type="molecule type" value="Genomic_DNA"/>
</dbReference>
<feature type="chain" id="PRO_5007573677" description="Outer membrane protein beta-barrel domain-containing protein" evidence="2">
    <location>
        <begin position="27"/>
        <end position="384"/>
    </location>
</feature>
<keyword evidence="2" id="KW-0732">Signal</keyword>
<gene>
    <name evidence="3" type="ORF">AZI85_16900</name>
</gene>
<protein>
    <recommendedName>
        <fullName evidence="5">Outer membrane protein beta-barrel domain-containing protein</fullName>
    </recommendedName>
</protein>
<sequence>MKMANNLQRWQLLIAVLSFLSLPAGAVDNYKEYRRDRWDFELSTQYFYSEANYPSSGGSSQNLPSGNHYSLWDLNLESRYMPRSDWSLFGWGKLSNSESKDSLATRSNSSITEIAAGMDFMMYNGSFQLVPEFIAIIPLEDVDPNSDAVLNSEGVFEFHSRLIAQKDFGSFRGYGWAGFNYRGDGRSFLLPYGLGAQFKLQRMRLGAELFGYRSITDDTEDTVVRTGYINGANAGSMKFYSVNPNLLDSQVYLNWLISPKWTLQVNGGTTLTGSNMAAGFHVGGFIRYSFDMTEGYSEEPAYEPVNSPVPKYRSNMYESEMSSEKQVPTFREQTDDGIDQNLFKPRPTKKPRKKKVDDTYLQQQLDDTEFSVELKSDKKKKKNR</sequence>
<feature type="signal peptide" evidence="2">
    <location>
        <begin position="1"/>
        <end position="26"/>
    </location>
</feature>
<proteinExistence type="predicted"/>
<dbReference type="OrthoDB" id="5291103at2"/>